<proteinExistence type="predicted"/>
<feature type="transmembrane region" description="Helical" evidence="5">
    <location>
        <begin position="353"/>
        <end position="372"/>
    </location>
</feature>
<dbReference type="InterPro" id="IPR036513">
    <property type="entry name" value="STAS_dom_sf"/>
</dbReference>
<dbReference type="Proteomes" id="UP001165366">
    <property type="component" value="Unassembled WGS sequence"/>
</dbReference>
<dbReference type="Pfam" id="PF00916">
    <property type="entry name" value="Sulfate_transp"/>
    <property type="match status" value="1"/>
</dbReference>
<reference evidence="7" key="2">
    <citation type="submission" date="2024-05" db="EMBL/GenBank/DDBJ databases">
        <title>Rhodohalobacter halophilus gen. nov., sp. nov., a moderately halophilic member of the family Balneolaceae.</title>
        <authorList>
            <person name="Xia J."/>
        </authorList>
    </citation>
    <scope>NUCLEOTIDE SEQUENCE</scope>
    <source>
        <strain evidence="7">WB101</strain>
    </source>
</reference>
<keyword evidence="2 5" id="KW-0812">Transmembrane</keyword>
<evidence type="ECO:0000259" key="6">
    <source>
        <dbReference type="PROSITE" id="PS50801"/>
    </source>
</evidence>
<dbReference type="Pfam" id="PF01740">
    <property type="entry name" value="STAS"/>
    <property type="match status" value="1"/>
</dbReference>
<feature type="transmembrane region" description="Helical" evidence="5">
    <location>
        <begin position="256"/>
        <end position="278"/>
    </location>
</feature>
<protein>
    <submittedName>
        <fullName evidence="7">Solute carrier family 26 protein</fullName>
    </submittedName>
</protein>
<dbReference type="PROSITE" id="PS50801">
    <property type="entry name" value="STAS"/>
    <property type="match status" value="1"/>
</dbReference>
<feature type="transmembrane region" description="Helical" evidence="5">
    <location>
        <begin position="392"/>
        <end position="420"/>
    </location>
</feature>
<accession>A0ABS9KFH3</accession>
<dbReference type="PROSITE" id="PS01130">
    <property type="entry name" value="SLC26A"/>
    <property type="match status" value="1"/>
</dbReference>
<dbReference type="InterPro" id="IPR018045">
    <property type="entry name" value="S04_transporter_CS"/>
</dbReference>
<dbReference type="SUPFAM" id="SSF52091">
    <property type="entry name" value="SpoIIaa-like"/>
    <property type="match status" value="1"/>
</dbReference>
<dbReference type="CDD" id="cd07042">
    <property type="entry name" value="STAS_SulP_like_sulfate_transporter"/>
    <property type="match status" value="1"/>
</dbReference>
<evidence type="ECO:0000313" key="8">
    <source>
        <dbReference type="Proteomes" id="UP001165366"/>
    </source>
</evidence>
<evidence type="ECO:0000256" key="5">
    <source>
        <dbReference type="SAM" id="Phobius"/>
    </source>
</evidence>
<organism evidence="7 8">
    <name type="scientific">Rhodohalobacter sulfatireducens</name>
    <dbReference type="NCBI Taxonomy" id="2911366"/>
    <lineage>
        <taxon>Bacteria</taxon>
        <taxon>Pseudomonadati</taxon>
        <taxon>Balneolota</taxon>
        <taxon>Balneolia</taxon>
        <taxon>Balneolales</taxon>
        <taxon>Balneolaceae</taxon>
        <taxon>Rhodohalobacter</taxon>
    </lineage>
</organism>
<feature type="transmembrane region" description="Helical" evidence="5">
    <location>
        <begin position="173"/>
        <end position="200"/>
    </location>
</feature>
<dbReference type="EMBL" id="JAKLWS010000018">
    <property type="protein sequence ID" value="MCG2589603.1"/>
    <property type="molecule type" value="Genomic_DNA"/>
</dbReference>
<evidence type="ECO:0000256" key="2">
    <source>
        <dbReference type="ARBA" id="ARBA00022692"/>
    </source>
</evidence>
<dbReference type="RefSeq" id="WP_237854963.1">
    <property type="nucleotide sequence ID" value="NZ_JAKLWS010000018.1"/>
</dbReference>
<feature type="transmembrane region" description="Helical" evidence="5">
    <location>
        <begin position="212"/>
        <end position="236"/>
    </location>
</feature>
<comment type="subcellular location">
    <subcellularLocation>
        <location evidence="1">Membrane</location>
        <topology evidence="1">Multi-pass membrane protein</topology>
    </subcellularLocation>
</comment>
<feature type="transmembrane region" description="Helical" evidence="5">
    <location>
        <begin position="56"/>
        <end position="72"/>
    </location>
</feature>
<feature type="transmembrane region" description="Helical" evidence="5">
    <location>
        <begin position="104"/>
        <end position="123"/>
    </location>
</feature>
<keyword evidence="4 5" id="KW-0472">Membrane</keyword>
<feature type="transmembrane region" description="Helical" evidence="5">
    <location>
        <begin position="30"/>
        <end position="50"/>
    </location>
</feature>
<keyword evidence="3 5" id="KW-1133">Transmembrane helix</keyword>
<feature type="transmembrane region" description="Helical" evidence="5">
    <location>
        <begin position="130"/>
        <end position="153"/>
    </location>
</feature>
<comment type="caution">
    <text evidence="7">The sequence shown here is derived from an EMBL/GenBank/DDBJ whole genome shotgun (WGS) entry which is preliminary data.</text>
</comment>
<dbReference type="PANTHER" id="PTHR11814">
    <property type="entry name" value="SULFATE TRANSPORTER"/>
    <property type="match status" value="1"/>
</dbReference>
<feature type="transmembrane region" description="Helical" evidence="5">
    <location>
        <begin position="79"/>
        <end position="98"/>
    </location>
</feature>
<feature type="transmembrane region" description="Helical" evidence="5">
    <location>
        <begin position="327"/>
        <end position="347"/>
    </location>
</feature>
<evidence type="ECO:0000256" key="1">
    <source>
        <dbReference type="ARBA" id="ARBA00004141"/>
    </source>
</evidence>
<dbReference type="InterPro" id="IPR001902">
    <property type="entry name" value="SLC26A/SulP_fam"/>
</dbReference>
<sequence length="578" mass="62556">MRSIIKYIGEILPVVETVRSYDGSTFKGDLNAGITVGIMLIPQGMAYAILAGLPPVYGLYASLVPLLIYALFGTSRQLAVGPVAMVSLLVIAGVGEIAEVGSDRFIQLAVLTALGVGLVQFLMGLFRMGFLVNFLSHPVLSGFTSAAAIIIGASQIKNLLGVDLPRTNYVHEILIGLAGKLSQIDLMTAVIGIGSIFTIMMIRKWKKTFPSALVVVILGTLFTYLFGLNQAGVSIVGEIPEGLPSFDAGFVNFSDMQLLIPIVLVISLVSYMESIAVAKAIANKHGYKVDANKELVGLGLANIGGSFFQSFPTTGGFSRTAVNDQSGAKTTLAAVVSAGIIGLTVLFLTPLFYYLPSAVLAAIIMVAVAGLFDYQEMLNLFKTDKKDLAMLLITFVATLALGIEEGIGIGVLISLALVIYSSSKPHNAELGRLGDSKTFRNINRYEEANITEDVMIYRFDAPIYFANVEHFRESINHRIADHSDDLELVILDASAINNIDSTGVHMLTELIQELNQKGVRFYIAGAIGPVRDKLMKSGVVELMGRDTYFFDVDEALEYYRKSEDVREEREFSPLQTNV</sequence>
<reference evidence="7" key="1">
    <citation type="submission" date="2022-01" db="EMBL/GenBank/DDBJ databases">
        <authorList>
            <person name="Wang Y."/>
        </authorList>
    </citation>
    <scope>NUCLEOTIDE SEQUENCE</scope>
    <source>
        <strain evidence="7">WB101</strain>
    </source>
</reference>
<evidence type="ECO:0000256" key="4">
    <source>
        <dbReference type="ARBA" id="ARBA00023136"/>
    </source>
</evidence>
<dbReference type="InterPro" id="IPR011547">
    <property type="entry name" value="SLC26A/SulP_dom"/>
</dbReference>
<name>A0ABS9KFH3_9BACT</name>
<keyword evidence="8" id="KW-1185">Reference proteome</keyword>
<dbReference type="InterPro" id="IPR002645">
    <property type="entry name" value="STAS_dom"/>
</dbReference>
<dbReference type="Gene3D" id="3.30.750.24">
    <property type="entry name" value="STAS domain"/>
    <property type="match status" value="1"/>
</dbReference>
<gene>
    <name evidence="7" type="ORF">L6773_13570</name>
</gene>
<dbReference type="NCBIfam" id="TIGR00815">
    <property type="entry name" value="sulP"/>
    <property type="match status" value="1"/>
</dbReference>
<feature type="domain" description="STAS" evidence="6">
    <location>
        <begin position="444"/>
        <end position="559"/>
    </location>
</feature>
<evidence type="ECO:0000256" key="3">
    <source>
        <dbReference type="ARBA" id="ARBA00022989"/>
    </source>
</evidence>
<evidence type="ECO:0000313" key="7">
    <source>
        <dbReference type="EMBL" id="MCG2589603.1"/>
    </source>
</evidence>